<dbReference type="Gene3D" id="3.30.450.20">
    <property type="entry name" value="PAS domain"/>
    <property type="match status" value="3"/>
</dbReference>
<keyword evidence="9" id="KW-1185">Reference proteome</keyword>
<dbReference type="InterPro" id="IPR052162">
    <property type="entry name" value="Sensor_kinase/Photoreceptor"/>
</dbReference>
<dbReference type="PANTHER" id="PTHR43304">
    <property type="entry name" value="PHYTOCHROME-LIKE PROTEIN CPH1"/>
    <property type="match status" value="1"/>
</dbReference>
<dbReference type="PROSITE" id="PS50112">
    <property type="entry name" value="PAS"/>
    <property type="match status" value="3"/>
</dbReference>
<dbReference type="SMART" id="SM00091">
    <property type="entry name" value="PAS"/>
    <property type="match status" value="3"/>
</dbReference>
<gene>
    <name evidence="8" type="ORF">GCM10009118_15480</name>
</gene>
<reference evidence="8 9" key="1">
    <citation type="journal article" date="2019" name="Int. J. Syst. Evol. Microbiol.">
        <title>The Global Catalogue of Microorganisms (GCM) 10K type strain sequencing project: providing services to taxonomists for standard genome sequencing and annotation.</title>
        <authorList>
            <consortium name="The Broad Institute Genomics Platform"/>
            <consortium name="The Broad Institute Genome Sequencing Center for Infectious Disease"/>
            <person name="Wu L."/>
            <person name="Ma J."/>
        </authorList>
    </citation>
    <scope>NUCLEOTIDE SEQUENCE [LARGE SCALE GENOMIC DNA]</scope>
    <source>
        <strain evidence="8 9">JCM 16083</strain>
    </source>
</reference>
<organism evidence="8 9">
    <name type="scientific">Wandonia haliotis</name>
    <dbReference type="NCBI Taxonomy" id="574963"/>
    <lineage>
        <taxon>Bacteria</taxon>
        <taxon>Pseudomonadati</taxon>
        <taxon>Bacteroidota</taxon>
        <taxon>Flavobacteriia</taxon>
        <taxon>Flavobacteriales</taxon>
        <taxon>Crocinitomicaceae</taxon>
        <taxon>Wandonia</taxon>
    </lineage>
</organism>
<keyword evidence="4" id="KW-0808">Transferase</keyword>
<dbReference type="Pfam" id="PF00989">
    <property type="entry name" value="PAS"/>
    <property type="match status" value="1"/>
</dbReference>
<dbReference type="InterPro" id="IPR001610">
    <property type="entry name" value="PAC"/>
</dbReference>
<feature type="domain" description="PAS" evidence="6">
    <location>
        <begin position="9"/>
        <end position="77"/>
    </location>
</feature>
<dbReference type="NCBIfam" id="TIGR00229">
    <property type="entry name" value="sensory_box"/>
    <property type="match status" value="3"/>
</dbReference>
<feature type="domain" description="PAC" evidence="7">
    <location>
        <begin position="209"/>
        <end position="259"/>
    </location>
</feature>
<keyword evidence="5" id="KW-0418">Kinase</keyword>
<comment type="catalytic activity">
    <reaction evidence="1">
        <text>ATP + protein L-histidine = ADP + protein N-phospho-L-histidine.</text>
        <dbReference type="EC" id="2.7.13.3"/>
    </reaction>
</comment>
<evidence type="ECO:0000256" key="4">
    <source>
        <dbReference type="ARBA" id="ARBA00022679"/>
    </source>
</evidence>
<sequence>MESNLGAILKQIEQIADIGYWEFDLETDNYYWSDGVYKILGYSKEDFVLDHHKVVSLIHPDDKKRVEQHLLGVYSDENSYEIRAKFIHKSGKPIIIESKTRLEEDAEGKPVKVSGVFRNITPSVEAGMHLTNLQLKLSDLLDSVGGCLWEADGRTIEFSYISPQLEKLLGYSADEWMADAKFWESILHPEDREFAVSFCQNEIRQDRNHVFDYRIRHKEGHYLWVQDRVSVLRNGDKIDLKGMLIDITEQKKVEQNLRDQRNLTNQLIQQLPNVFFLFNQSGEFLLWNQRLTEVTEYNDSEMSNLSPLDFFEGEAREIVEKEIRSVLEKGNTEIDVEFTSKSGVQKPIHFIASRFTFNGENCIYGLGIDMSEKKEMIETQKKLLHTIENILEFAPEGMLVLTEKLELFKQNNSFDKLIKEYSSKLNYTESELRTLIINKILSQSETAESFEIEIESNPKK</sequence>
<feature type="domain" description="PAC" evidence="7">
    <location>
        <begin position="80"/>
        <end position="132"/>
    </location>
</feature>
<keyword evidence="3" id="KW-0597">Phosphoprotein</keyword>
<dbReference type="InterPro" id="IPR000700">
    <property type="entry name" value="PAS-assoc_C"/>
</dbReference>
<dbReference type="CDD" id="cd00130">
    <property type="entry name" value="PAS"/>
    <property type="match status" value="3"/>
</dbReference>
<feature type="domain" description="PAS" evidence="6">
    <location>
        <begin position="260"/>
        <end position="330"/>
    </location>
</feature>
<dbReference type="InterPro" id="IPR035965">
    <property type="entry name" value="PAS-like_dom_sf"/>
</dbReference>
<dbReference type="EMBL" id="BAAAFH010000007">
    <property type="protein sequence ID" value="GAA0875140.1"/>
    <property type="molecule type" value="Genomic_DNA"/>
</dbReference>
<dbReference type="RefSeq" id="WP_343786282.1">
    <property type="nucleotide sequence ID" value="NZ_BAAAFH010000007.1"/>
</dbReference>
<dbReference type="InterPro" id="IPR000014">
    <property type="entry name" value="PAS"/>
</dbReference>
<dbReference type="EC" id="2.7.13.3" evidence="2"/>
<evidence type="ECO:0000313" key="9">
    <source>
        <dbReference type="Proteomes" id="UP001501126"/>
    </source>
</evidence>
<proteinExistence type="predicted"/>
<dbReference type="SUPFAM" id="SSF55785">
    <property type="entry name" value="PYP-like sensor domain (PAS domain)"/>
    <property type="match status" value="3"/>
</dbReference>
<protein>
    <recommendedName>
        <fullName evidence="2">histidine kinase</fullName>
        <ecNumber evidence="2">2.7.13.3</ecNumber>
    </recommendedName>
</protein>
<comment type="caution">
    <text evidence="8">The sequence shown here is derived from an EMBL/GenBank/DDBJ whole genome shotgun (WGS) entry which is preliminary data.</text>
</comment>
<dbReference type="Pfam" id="PF08447">
    <property type="entry name" value="PAS_3"/>
    <property type="match status" value="2"/>
</dbReference>
<name>A0ABN1MP78_9FLAO</name>
<dbReference type="InterPro" id="IPR013767">
    <property type="entry name" value="PAS_fold"/>
</dbReference>
<evidence type="ECO:0000259" key="7">
    <source>
        <dbReference type="PROSITE" id="PS50113"/>
    </source>
</evidence>
<dbReference type="Proteomes" id="UP001501126">
    <property type="component" value="Unassembled WGS sequence"/>
</dbReference>
<dbReference type="PANTHER" id="PTHR43304:SF1">
    <property type="entry name" value="PAC DOMAIN-CONTAINING PROTEIN"/>
    <property type="match status" value="1"/>
</dbReference>
<evidence type="ECO:0000256" key="3">
    <source>
        <dbReference type="ARBA" id="ARBA00022553"/>
    </source>
</evidence>
<dbReference type="PROSITE" id="PS50113">
    <property type="entry name" value="PAC"/>
    <property type="match status" value="2"/>
</dbReference>
<evidence type="ECO:0000256" key="1">
    <source>
        <dbReference type="ARBA" id="ARBA00000085"/>
    </source>
</evidence>
<evidence type="ECO:0000256" key="5">
    <source>
        <dbReference type="ARBA" id="ARBA00022777"/>
    </source>
</evidence>
<dbReference type="SMART" id="SM00086">
    <property type="entry name" value="PAC"/>
    <property type="match status" value="3"/>
</dbReference>
<accession>A0ABN1MP78</accession>
<dbReference type="InterPro" id="IPR013655">
    <property type="entry name" value="PAS_fold_3"/>
</dbReference>
<evidence type="ECO:0000313" key="8">
    <source>
        <dbReference type="EMBL" id="GAA0875140.1"/>
    </source>
</evidence>
<evidence type="ECO:0000256" key="2">
    <source>
        <dbReference type="ARBA" id="ARBA00012438"/>
    </source>
</evidence>
<evidence type="ECO:0000259" key="6">
    <source>
        <dbReference type="PROSITE" id="PS50112"/>
    </source>
</evidence>
<feature type="domain" description="PAS" evidence="6">
    <location>
        <begin position="133"/>
        <end position="206"/>
    </location>
</feature>